<dbReference type="InterPro" id="IPR036390">
    <property type="entry name" value="WH_DNA-bd_sf"/>
</dbReference>
<evidence type="ECO:0000313" key="6">
    <source>
        <dbReference type="EMBL" id="REL30859.1"/>
    </source>
</evidence>
<dbReference type="EMBL" id="QUOT01000001">
    <property type="protein sequence ID" value="REL30859.1"/>
    <property type="molecule type" value="Genomic_DNA"/>
</dbReference>
<protein>
    <submittedName>
        <fullName evidence="6">LysR family transcriptional regulator</fullName>
    </submittedName>
</protein>
<dbReference type="InterPro" id="IPR000847">
    <property type="entry name" value="LysR_HTH_N"/>
</dbReference>
<dbReference type="SUPFAM" id="SSF46785">
    <property type="entry name" value="Winged helix' DNA-binding domain"/>
    <property type="match status" value="1"/>
</dbReference>
<accession>A0A3E0U294</accession>
<dbReference type="PANTHER" id="PTHR30126">
    <property type="entry name" value="HTH-TYPE TRANSCRIPTIONAL REGULATOR"/>
    <property type="match status" value="1"/>
</dbReference>
<keyword evidence="4" id="KW-0804">Transcription</keyword>
<keyword evidence="2" id="KW-0805">Transcription regulation</keyword>
<evidence type="ECO:0000313" key="7">
    <source>
        <dbReference type="Proteomes" id="UP000256899"/>
    </source>
</evidence>
<name>A0A3E0U294_9GAMM</name>
<gene>
    <name evidence="6" type="ORF">DXX94_09070</name>
</gene>
<dbReference type="Gene3D" id="1.10.10.10">
    <property type="entry name" value="Winged helix-like DNA-binding domain superfamily/Winged helix DNA-binding domain"/>
    <property type="match status" value="1"/>
</dbReference>
<feature type="domain" description="HTH lysR-type" evidence="5">
    <location>
        <begin position="2"/>
        <end position="59"/>
    </location>
</feature>
<dbReference type="FunFam" id="1.10.10.10:FF:000001">
    <property type="entry name" value="LysR family transcriptional regulator"/>
    <property type="match status" value="1"/>
</dbReference>
<dbReference type="GO" id="GO:0003700">
    <property type="term" value="F:DNA-binding transcription factor activity"/>
    <property type="evidence" value="ECO:0007669"/>
    <property type="project" value="InterPro"/>
</dbReference>
<dbReference type="Pfam" id="PF00126">
    <property type="entry name" value="HTH_1"/>
    <property type="match status" value="1"/>
</dbReference>
<reference evidence="7" key="1">
    <citation type="submission" date="2018-08" db="EMBL/GenBank/DDBJ databases">
        <title>Thalassotalea euphylliae genome.</title>
        <authorList>
            <person name="Summers S."/>
            <person name="Rice S.A."/>
            <person name="Freckelton M.L."/>
            <person name="Nedved B.T."/>
            <person name="Hadfield M.G."/>
        </authorList>
    </citation>
    <scope>NUCLEOTIDE SEQUENCE [LARGE SCALE GENOMIC DNA]</scope>
    <source>
        <strain evidence="7">H3</strain>
    </source>
</reference>
<evidence type="ECO:0000256" key="4">
    <source>
        <dbReference type="ARBA" id="ARBA00023163"/>
    </source>
</evidence>
<dbReference type="AlphaFoldDB" id="A0A3E0U294"/>
<keyword evidence="3" id="KW-0238">DNA-binding</keyword>
<dbReference type="RefSeq" id="WP_116015319.1">
    <property type="nucleotide sequence ID" value="NZ_QUOT01000001.1"/>
</dbReference>
<sequence length="301" mass="33623">MINLNLLRTFCTLVEVGHFTQTAERLFMTQSGVSQQIKKLEQSLKTQLIIREGKSFYLTQNGEQLYQQGQQLLANANALSTSFTEDSHYQGKVSLMSPGSLGLKLYPYLLSIQQTHKALSIDYQFSSNRGIEQALTEHQLDIGLMTALPVGSDTIAQPLTQEPIVLVTPSQCETPDWQALQTLGFIDHPDAQHHAQLLLPANFSEFEHISQFSIRGKSNQISLILMPVALGLGFTVLPLHAASAFSEQNAIRIHHLENSVSEQVYICHHRRAQAANRVAFIKREIDAYLNTENSSNQQPSL</sequence>
<evidence type="ECO:0000256" key="1">
    <source>
        <dbReference type="ARBA" id="ARBA00009437"/>
    </source>
</evidence>
<comment type="similarity">
    <text evidence="1">Belongs to the LysR transcriptional regulatory family.</text>
</comment>
<comment type="caution">
    <text evidence="6">The sequence shown here is derived from an EMBL/GenBank/DDBJ whole genome shotgun (WGS) entry which is preliminary data.</text>
</comment>
<keyword evidence="7" id="KW-1185">Reference proteome</keyword>
<organism evidence="6 7">
    <name type="scientific">Thalassotalea euphylliae</name>
    <dbReference type="NCBI Taxonomy" id="1655234"/>
    <lineage>
        <taxon>Bacteria</taxon>
        <taxon>Pseudomonadati</taxon>
        <taxon>Pseudomonadota</taxon>
        <taxon>Gammaproteobacteria</taxon>
        <taxon>Alteromonadales</taxon>
        <taxon>Colwelliaceae</taxon>
        <taxon>Thalassotalea</taxon>
    </lineage>
</organism>
<dbReference type="PROSITE" id="PS50931">
    <property type="entry name" value="HTH_LYSR"/>
    <property type="match status" value="1"/>
</dbReference>
<evidence type="ECO:0000256" key="3">
    <source>
        <dbReference type="ARBA" id="ARBA00023125"/>
    </source>
</evidence>
<evidence type="ECO:0000259" key="5">
    <source>
        <dbReference type="PROSITE" id="PS50931"/>
    </source>
</evidence>
<dbReference type="Proteomes" id="UP000256899">
    <property type="component" value="Unassembled WGS sequence"/>
</dbReference>
<proteinExistence type="inferred from homology"/>
<dbReference type="CDD" id="cd05466">
    <property type="entry name" value="PBP2_LTTR_substrate"/>
    <property type="match status" value="1"/>
</dbReference>
<evidence type="ECO:0000256" key="2">
    <source>
        <dbReference type="ARBA" id="ARBA00023015"/>
    </source>
</evidence>
<dbReference type="Pfam" id="PF03466">
    <property type="entry name" value="LysR_substrate"/>
    <property type="match status" value="1"/>
</dbReference>
<dbReference type="GO" id="GO:0000976">
    <property type="term" value="F:transcription cis-regulatory region binding"/>
    <property type="evidence" value="ECO:0007669"/>
    <property type="project" value="TreeGrafter"/>
</dbReference>
<dbReference type="InterPro" id="IPR005119">
    <property type="entry name" value="LysR_subst-bd"/>
</dbReference>
<dbReference type="InterPro" id="IPR036388">
    <property type="entry name" value="WH-like_DNA-bd_sf"/>
</dbReference>
<dbReference type="PRINTS" id="PR00039">
    <property type="entry name" value="HTHLYSR"/>
</dbReference>
<dbReference type="PANTHER" id="PTHR30126:SF99">
    <property type="entry name" value="TRANSCRIPTIONAL REGULATOR LYSR FAMILY"/>
    <property type="match status" value="1"/>
</dbReference>
<dbReference type="Gene3D" id="3.40.190.10">
    <property type="entry name" value="Periplasmic binding protein-like II"/>
    <property type="match status" value="2"/>
</dbReference>
<dbReference type="SUPFAM" id="SSF53850">
    <property type="entry name" value="Periplasmic binding protein-like II"/>
    <property type="match status" value="1"/>
</dbReference>